<evidence type="ECO:0000313" key="2">
    <source>
        <dbReference type="Proteomes" id="UP000652761"/>
    </source>
</evidence>
<comment type="caution">
    <text evidence="1">The sequence shown here is derived from an EMBL/GenBank/DDBJ whole genome shotgun (WGS) entry which is preliminary data.</text>
</comment>
<sequence>MPFGYGPMAPLGVWPSDAECNRSICHVQVRRRPLGHRDLVATGWLSPSCSEGDTPVVAIRLFWLLFCLVVFQLLVSFQACRCCPTALSRFLEGVPCVPVPAGLVLVTSQLCRFCGDCPTYSPNAWNLRAFPVQRLSPLPGTPVLGSLLREYSGLRACSTRGSSSRELGVRRVVAAVVAPCVVSSSESECCELLFYPGSPFVASGGGSSQECSVLVSGHRCVAPVIRSVLFGWAAFWWRFSPRLLRVVLVVVALSLSVEMSCRCCRLDCPCYSLLGHCRSRCCALGRASSCHVGQLVLLVASKFLGRAGGTCVSPWLEWFASFLVPDVLLQMVCSSLPELHGGFILAVLSSHGRRWFGLGQTRASGGSRFGVLSVPWSRSWVPARDGTGVCSFLT</sequence>
<protein>
    <submittedName>
        <fullName evidence="1">Uncharacterized protein</fullName>
    </submittedName>
</protein>
<reference evidence="1" key="1">
    <citation type="submission" date="2017-07" db="EMBL/GenBank/DDBJ databases">
        <title>Taro Niue Genome Assembly and Annotation.</title>
        <authorList>
            <person name="Atibalentja N."/>
            <person name="Keating K."/>
            <person name="Fields C.J."/>
        </authorList>
    </citation>
    <scope>NUCLEOTIDE SEQUENCE</scope>
    <source>
        <strain evidence="1">Niue_2</strain>
        <tissue evidence="1">Leaf</tissue>
    </source>
</reference>
<name>A0A843UD68_COLES</name>
<accession>A0A843UD68</accession>
<organism evidence="1 2">
    <name type="scientific">Colocasia esculenta</name>
    <name type="common">Wild taro</name>
    <name type="synonym">Arum esculentum</name>
    <dbReference type="NCBI Taxonomy" id="4460"/>
    <lineage>
        <taxon>Eukaryota</taxon>
        <taxon>Viridiplantae</taxon>
        <taxon>Streptophyta</taxon>
        <taxon>Embryophyta</taxon>
        <taxon>Tracheophyta</taxon>
        <taxon>Spermatophyta</taxon>
        <taxon>Magnoliopsida</taxon>
        <taxon>Liliopsida</taxon>
        <taxon>Araceae</taxon>
        <taxon>Aroideae</taxon>
        <taxon>Colocasieae</taxon>
        <taxon>Colocasia</taxon>
    </lineage>
</organism>
<gene>
    <name evidence="1" type="ORF">Taro_013902</name>
</gene>
<proteinExistence type="predicted"/>
<dbReference type="EMBL" id="NMUH01000567">
    <property type="protein sequence ID" value="MQL81445.1"/>
    <property type="molecule type" value="Genomic_DNA"/>
</dbReference>
<dbReference type="AlphaFoldDB" id="A0A843UD68"/>
<dbReference type="Proteomes" id="UP000652761">
    <property type="component" value="Unassembled WGS sequence"/>
</dbReference>
<keyword evidence="2" id="KW-1185">Reference proteome</keyword>
<evidence type="ECO:0000313" key="1">
    <source>
        <dbReference type="EMBL" id="MQL81445.1"/>
    </source>
</evidence>